<proteinExistence type="predicted"/>
<keyword evidence="2" id="KW-1185">Reference proteome</keyword>
<comment type="caution">
    <text evidence="1">The sequence shown here is derived from an EMBL/GenBank/DDBJ whole genome shotgun (WGS) entry which is preliminary data.</text>
</comment>
<name>A0ABC8JUS5_ERUVS</name>
<dbReference type="Proteomes" id="UP001642260">
    <property type="component" value="Unassembled WGS sequence"/>
</dbReference>
<reference evidence="1 2" key="1">
    <citation type="submission" date="2022-03" db="EMBL/GenBank/DDBJ databases">
        <authorList>
            <person name="Macdonald S."/>
            <person name="Ahmed S."/>
            <person name="Newling K."/>
        </authorList>
    </citation>
    <scope>NUCLEOTIDE SEQUENCE [LARGE SCALE GENOMIC DNA]</scope>
</reference>
<protein>
    <submittedName>
        <fullName evidence="1">Uncharacterized protein</fullName>
    </submittedName>
</protein>
<organism evidence="1 2">
    <name type="scientific">Eruca vesicaria subsp. sativa</name>
    <name type="common">Garden rocket</name>
    <name type="synonym">Eruca sativa</name>
    <dbReference type="NCBI Taxonomy" id="29727"/>
    <lineage>
        <taxon>Eukaryota</taxon>
        <taxon>Viridiplantae</taxon>
        <taxon>Streptophyta</taxon>
        <taxon>Embryophyta</taxon>
        <taxon>Tracheophyta</taxon>
        <taxon>Spermatophyta</taxon>
        <taxon>Magnoliopsida</taxon>
        <taxon>eudicotyledons</taxon>
        <taxon>Gunneridae</taxon>
        <taxon>Pentapetalae</taxon>
        <taxon>rosids</taxon>
        <taxon>malvids</taxon>
        <taxon>Brassicales</taxon>
        <taxon>Brassicaceae</taxon>
        <taxon>Brassiceae</taxon>
        <taxon>Eruca</taxon>
    </lineage>
</organism>
<evidence type="ECO:0000313" key="2">
    <source>
        <dbReference type="Proteomes" id="UP001642260"/>
    </source>
</evidence>
<evidence type="ECO:0000313" key="1">
    <source>
        <dbReference type="EMBL" id="CAH8339035.1"/>
    </source>
</evidence>
<dbReference type="AlphaFoldDB" id="A0ABC8JUS5"/>
<dbReference type="EMBL" id="CAKOAT010141598">
    <property type="protein sequence ID" value="CAH8339035.1"/>
    <property type="molecule type" value="Genomic_DNA"/>
</dbReference>
<gene>
    <name evidence="1" type="ORF">ERUC_LOCUS15035</name>
</gene>
<accession>A0ABC8JUS5</accession>
<sequence>MLQLDFHKSSSFSLRNPNCADSFFSGGRRRVLFAAAGVVLLEDGGCSSWSTATGYSRVSVRSFFPEFDRSSSVVYEVTASLRSEISRVKDLSPLAPLVVSGGGAWVRRWSDCVSTSRLSQWQRVVSVAARGGSAWFVRWRVVVACVTGGANFALLTSYSGIPEWVTRFASSPVDGHEGSGLKTAFFGSASRTTASSRGHFLSCRRGCICLVFLVGPCFDSSSRSVLGWVSEAAGSVASRFEGAYLSARGNCLFFSDLPARFGLCPIRCLAGC</sequence>